<keyword evidence="3" id="KW-1185">Reference proteome</keyword>
<name>A0A1R3GJ71_9ROSI</name>
<proteinExistence type="predicted"/>
<dbReference type="GO" id="GO:0016740">
    <property type="term" value="F:transferase activity"/>
    <property type="evidence" value="ECO:0007669"/>
    <property type="project" value="UniProtKB-KW"/>
</dbReference>
<dbReference type="Gene3D" id="3.30.559.10">
    <property type="entry name" value="Chloramphenicol acetyltransferase-like domain"/>
    <property type="match status" value="2"/>
</dbReference>
<evidence type="ECO:0000313" key="3">
    <source>
        <dbReference type="Proteomes" id="UP000187203"/>
    </source>
</evidence>
<protein>
    <submittedName>
        <fullName evidence="2">Transferase</fullName>
    </submittedName>
</protein>
<dbReference type="EMBL" id="AWUE01022453">
    <property type="protein sequence ID" value="OMO58116.1"/>
    <property type="molecule type" value="Genomic_DNA"/>
</dbReference>
<evidence type="ECO:0000313" key="2">
    <source>
        <dbReference type="EMBL" id="OMO58116.1"/>
    </source>
</evidence>
<sequence>MLRIISSNIVQAVNHKELSRIDLTPWDLQLLPIGQNQKGLLFQKPIPLQEKETDENTLIHHLKASLSKTLDYFPPLAGRLAIVDHEEDDSISYFIDCNNAGALFIHAAVDSISISDIIKPVYVPHIVHSFFPLNDLKNYEGVANPLLGIQVTDLADEDKFIVPPLQERVFHFTKENIAKLKAKANAEVATDNISSLQAVLSHI</sequence>
<dbReference type="InterPro" id="IPR051283">
    <property type="entry name" value="Sec_Metabolite_Acyltrans"/>
</dbReference>
<dbReference type="Proteomes" id="UP000187203">
    <property type="component" value="Unassembled WGS sequence"/>
</dbReference>
<reference evidence="3" key="1">
    <citation type="submission" date="2013-09" db="EMBL/GenBank/DDBJ databases">
        <title>Corchorus olitorius genome sequencing.</title>
        <authorList>
            <person name="Alam M."/>
            <person name="Haque M.S."/>
            <person name="Islam M.S."/>
            <person name="Emdad E.M."/>
            <person name="Islam M.M."/>
            <person name="Ahmed B."/>
            <person name="Halim A."/>
            <person name="Hossen Q.M.M."/>
            <person name="Hossain M.Z."/>
            <person name="Ahmed R."/>
            <person name="Khan M.M."/>
            <person name="Islam R."/>
            <person name="Rashid M.M."/>
            <person name="Khan S.A."/>
            <person name="Rahman M.S."/>
            <person name="Alam M."/>
            <person name="Yahiya A.S."/>
            <person name="Khan M.S."/>
            <person name="Azam M.S."/>
            <person name="Haque T."/>
            <person name="Lashkar M.Z.H."/>
            <person name="Akhand A.I."/>
            <person name="Morshed G."/>
            <person name="Roy S."/>
            <person name="Uddin K.S."/>
            <person name="Rabeya T."/>
            <person name="Hossain A.S."/>
            <person name="Chowdhury A."/>
            <person name="Snigdha A.R."/>
            <person name="Mortoza M.S."/>
            <person name="Matin S.A."/>
            <person name="Hoque S.M.E."/>
            <person name="Islam M.K."/>
            <person name="Roy D.K."/>
            <person name="Haider R."/>
            <person name="Moosa M.M."/>
            <person name="Elias S.M."/>
            <person name="Hasan A.M."/>
            <person name="Jahan S."/>
            <person name="Shafiuddin M."/>
            <person name="Mahmood N."/>
            <person name="Shommy N.S."/>
        </authorList>
    </citation>
    <scope>NUCLEOTIDE SEQUENCE [LARGE SCALE GENOMIC DNA]</scope>
    <source>
        <strain evidence="3">cv. O-4</strain>
    </source>
</reference>
<keyword evidence="1 2" id="KW-0808">Transferase</keyword>
<evidence type="ECO:0000256" key="1">
    <source>
        <dbReference type="ARBA" id="ARBA00022679"/>
    </source>
</evidence>
<organism evidence="2 3">
    <name type="scientific">Corchorus olitorius</name>
    <dbReference type="NCBI Taxonomy" id="93759"/>
    <lineage>
        <taxon>Eukaryota</taxon>
        <taxon>Viridiplantae</taxon>
        <taxon>Streptophyta</taxon>
        <taxon>Embryophyta</taxon>
        <taxon>Tracheophyta</taxon>
        <taxon>Spermatophyta</taxon>
        <taxon>Magnoliopsida</taxon>
        <taxon>eudicotyledons</taxon>
        <taxon>Gunneridae</taxon>
        <taxon>Pentapetalae</taxon>
        <taxon>rosids</taxon>
        <taxon>malvids</taxon>
        <taxon>Malvales</taxon>
        <taxon>Malvaceae</taxon>
        <taxon>Grewioideae</taxon>
        <taxon>Apeibeae</taxon>
        <taxon>Corchorus</taxon>
    </lineage>
</organism>
<dbReference type="AlphaFoldDB" id="A0A1R3GJ71"/>
<gene>
    <name evidence="2" type="ORF">COLO4_34861</name>
</gene>
<dbReference type="STRING" id="93759.A0A1R3GJ71"/>
<dbReference type="PANTHER" id="PTHR31896:SF75">
    <property type="entry name" value="HXXXD-TYPE ACYL-TRANSFERASE FAMILY PROTEIN"/>
    <property type="match status" value="1"/>
</dbReference>
<dbReference type="InterPro" id="IPR023213">
    <property type="entry name" value="CAT-like_dom_sf"/>
</dbReference>
<accession>A0A1R3GJ71</accession>
<dbReference type="PANTHER" id="PTHR31896">
    <property type="entry name" value="FAMILY REGULATORY PROTEIN, PUTATIVE (AFU_ORTHOLOGUE AFUA_3G14730)-RELATED"/>
    <property type="match status" value="1"/>
</dbReference>
<dbReference type="OrthoDB" id="1862401at2759"/>
<dbReference type="Pfam" id="PF02458">
    <property type="entry name" value="Transferase"/>
    <property type="match status" value="1"/>
</dbReference>
<comment type="caution">
    <text evidence="2">The sequence shown here is derived from an EMBL/GenBank/DDBJ whole genome shotgun (WGS) entry which is preliminary data.</text>
</comment>